<dbReference type="Ensembl" id="ENSACOT00000026666.1">
    <property type="protein sequence ID" value="ENSACOP00000025788.1"/>
    <property type="gene ID" value="ENSACOG00000017234.1"/>
</dbReference>
<dbReference type="AlphaFoldDB" id="A0A8B9GJ15"/>
<proteinExistence type="predicted"/>
<sequence>QYNSKNSRKVKDLIPETGAALFNKPTSSSNSVANTEEGNLIDGLGMGTWSFNTVLAKTVARQLLFSLVGKSYCGSKGSLYINRDHSHYMNMVNVSTEC</sequence>
<dbReference type="Proteomes" id="UP000694522">
    <property type="component" value="Unplaced"/>
</dbReference>
<evidence type="ECO:0000313" key="1">
    <source>
        <dbReference type="Ensembl" id="ENSACOP00000025788.1"/>
    </source>
</evidence>
<organism evidence="1 2">
    <name type="scientific">Amazona collaria</name>
    <name type="common">yellow-billed parrot</name>
    <dbReference type="NCBI Taxonomy" id="241587"/>
    <lineage>
        <taxon>Eukaryota</taxon>
        <taxon>Metazoa</taxon>
        <taxon>Chordata</taxon>
        <taxon>Craniata</taxon>
        <taxon>Vertebrata</taxon>
        <taxon>Euteleostomi</taxon>
        <taxon>Archelosauria</taxon>
        <taxon>Archosauria</taxon>
        <taxon>Dinosauria</taxon>
        <taxon>Saurischia</taxon>
        <taxon>Theropoda</taxon>
        <taxon>Coelurosauria</taxon>
        <taxon>Aves</taxon>
        <taxon>Neognathae</taxon>
        <taxon>Neoaves</taxon>
        <taxon>Telluraves</taxon>
        <taxon>Australaves</taxon>
        <taxon>Psittaciformes</taxon>
        <taxon>Psittacidae</taxon>
        <taxon>Amazona</taxon>
    </lineage>
</organism>
<name>A0A8B9GJ15_9PSIT</name>
<reference evidence="1" key="2">
    <citation type="submission" date="2025-09" db="UniProtKB">
        <authorList>
            <consortium name="Ensembl"/>
        </authorList>
    </citation>
    <scope>IDENTIFICATION</scope>
</reference>
<reference evidence="1" key="1">
    <citation type="submission" date="2025-08" db="UniProtKB">
        <authorList>
            <consortium name="Ensembl"/>
        </authorList>
    </citation>
    <scope>IDENTIFICATION</scope>
</reference>
<accession>A0A8B9GJ15</accession>
<protein>
    <submittedName>
        <fullName evidence="1">Uncharacterized protein</fullName>
    </submittedName>
</protein>
<evidence type="ECO:0000313" key="2">
    <source>
        <dbReference type="Proteomes" id="UP000694522"/>
    </source>
</evidence>
<keyword evidence="2" id="KW-1185">Reference proteome</keyword>